<dbReference type="GO" id="GO:0006099">
    <property type="term" value="P:tricarboxylic acid cycle"/>
    <property type="evidence" value="ECO:0007669"/>
    <property type="project" value="InterPro"/>
</dbReference>
<reference evidence="1 2" key="3">
    <citation type="journal article" date="2016" name="Sci. Rep.">
        <title>Genome-wide diversity and gene expression profiling of Babesia microti isolates identify polymorphic genes that mediate host-pathogen interactions.</title>
        <authorList>
            <person name="Silva J.C."/>
            <person name="Cornillot E."/>
            <person name="McCracken C."/>
            <person name="Usmani-Brown S."/>
            <person name="Dwivedi A."/>
            <person name="Ifeonu O.O."/>
            <person name="Crabtree J."/>
            <person name="Gotia H.T."/>
            <person name="Virji A.Z."/>
            <person name="Reynes C."/>
            <person name="Colinge J."/>
            <person name="Kumar V."/>
            <person name="Lawres L."/>
            <person name="Pazzi J.E."/>
            <person name="Pablo J.V."/>
            <person name="Hung C."/>
            <person name="Brancato J."/>
            <person name="Kumari P."/>
            <person name="Orvis J."/>
            <person name="Tretina K."/>
            <person name="Chibucos M."/>
            <person name="Ott S."/>
            <person name="Sadzewicz L."/>
            <person name="Sengamalay N."/>
            <person name="Shetty A.C."/>
            <person name="Su Q."/>
            <person name="Tallon L."/>
            <person name="Fraser C.M."/>
            <person name="Frutos R."/>
            <person name="Molina D.M."/>
            <person name="Krause P.J."/>
            <person name="Ben Mamoun C."/>
        </authorList>
    </citation>
    <scope>NUCLEOTIDE SEQUENCE [LARGE SCALE GENOMIC DNA]</scope>
    <source>
        <strain evidence="1 2">RI</strain>
    </source>
</reference>
<dbReference type="PANTHER" id="PTHR30523:SF6">
    <property type="entry name" value="PHOSPHOENOLPYRUVATE CARBOXYLASE"/>
    <property type="match status" value="1"/>
</dbReference>
<dbReference type="Pfam" id="PF00311">
    <property type="entry name" value="PEPcase"/>
    <property type="match status" value="1"/>
</dbReference>
<dbReference type="GO" id="GO:0005829">
    <property type="term" value="C:cytosol"/>
    <property type="evidence" value="ECO:0007669"/>
    <property type="project" value="TreeGrafter"/>
</dbReference>
<dbReference type="InterPro" id="IPR015813">
    <property type="entry name" value="Pyrv/PenolPyrv_kinase-like_dom"/>
</dbReference>
<dbReference type="SUPFAM" id="SSF51621">
    <property type="entry name" value="Phosphoenolpyruvate/pyruvate domain"/>
    <property type="match status" value="1"/>
</dbReference>
<keyword evidence="1" id="KW-0456">Lyase</keyword>
<dbReference type="AlphaFoldDB" id="A0A1N6LWV3"/>
<dbReference type="EC" id="4.1.1.31" evidence="1"/>
<dbReference type="Proteomes" id="UP000002899">
    <property type="component" value="Chromosome I"/>
</dbReference>
<dbReference type="VEuPathDB" id="PiroplasmaDB:BMR1_01G02125"/>
<dbReference type="Gene3D" id="1.20.1440.90">
    <property type="entry name" value="Phosphoenolpyruvate/pyruvate domain"/>
    <property type="match status" value="1"/>
</dbReference>
<dbReference type="GO" id="GO:0008964">
    <property type="term" value="F:phosphoenolpyruvate carboxylase activity"/>
    <property type="evidence" value="ECO:0007669"/>
    <property type="project" value="UniProtKB-EC"/>
</dbReference>
<dbReference type="InterPro" id="IPR021135">
    <property type="entry name" value="PEP_COase"/>
</dbReference>
<accession>A0A1N6LWV3</accession>
<sequence>MVTIGNSVTVADLLQLKCNAHKDLTVDFVKPLEYDIIMLHKILFEIILIKLPPEHFNNIVKVVESAKAHSLAHSPESLSSLHKVIENINVESWPYIISTLAKMFSLANFAEMAHRWRRRIAYEHRINDSDKSIYYAQESTFQATICRLEDLGISKQVIYDYFCNMTIEFVLTAHPTEAHRLTSLKNYKHIGEILLELDFQESLTSIKKHKESYLRKHISVIWDTDSIRRVKPSPLDEAMSICETVAENIFEAIPDICNYMDDFLIKHGMEALPLTSKPFKFGSWAGGDRDGNPYVTPELTKSAAYYYRLKACKLYLSKMNKLATEMSPKSHTQEFIDYIKPHLALYEKIRNDPKFLSSFSIFISDINEDEIYRLFVSYLMSRLMITHYIIKKKFDKSYYNDFYDKYAFNKTDELIEPLMMMYNSLVATKSEYIANGELKSIIRCLNAFGLSLLKMDIRQESTMHNHAMDEICNHLSLPQYTTLNEESKIDFLSDILSSKRPLISQQMIKMFEEDSNNVLNTFKACAELGNEFLGAYIISMCTKASDVLLVEVFQREFWGNDVIPQRVVPLLETIEALESSAELLLTLLKIPWYYDNIKNKHNGIQEIMIGFSDSGKDGGRMAASWELYKAQKRLLNVAKEFDITIRFFYGRGGTISRGGGPMHLALQSQPQGSLTNYLRTTVQGEMITQMFGMPSMVFRTLELYFTAAIRFSLDDFSSTKPEWVDLWNEMASISTESYRNIVYKTPLFFEYFNKVTPANEMKLMKIGSRPSNRQKKQLGIESLRAIPWVFAWTQNHFNLPIWLGISDSFKYAINVGKLDVLREMYKTWPFCRSFICLISMVLAKSNCEMSLEYENKLIDSDEHKKLGSKLRELFVDTTNVIKIVTGEAEFCDNDKVVQRAINARNMWIPPCNIIQIESLLKFRSLNISESDDTNPYHNSLVLSMKAISAGVRHTG</sequence>
<dbReference type="PANTHER" id="PTHR30523">
    <property type="entry name" value="PHOSPHOENOLPYRUVATE CARBOXYLASE"/>
    <property type="match status" value="1"/>
</dbReference>
<gene>
    <name evidence="1" type="ORF">BMR1_01G02125</name>
</gene>
<protein>
    <submittedName>
        <fullName evidence="1">Phosphoenolpyruvate carboxylase 3</fullName>
        <ecNumber evidence="1">4.1.1.31</ecNumber>
    </submittedName>
</protein>
<evidence type="ECO:0000313" key="2">
    <source>
        <dbReference type="Proteomes" id="UP000002899"/>
    </source>
</evidence>
<name>A0A1N6LWV3_BABMR</name>
<dbReference type="OrthoDB" id="1365747at2759"/>
<reference evidence="1 2" key="2">
    <citation type="journal article" date="2013" name="PLoS ONE">
        <title>Whole genome mapping and re-organization of the nuclear and mitochondrial genomes of Babesia microti isolates.</title>
        <authorList>
            <person name="Cornillot E."/>
            <person name="Dassouli A."/>
            <person name="Garg A."/>
            <person name="Pachikara N."/>
            <person name="Randazzo S."/>
            <person name="Depoix D."/>
            <person name="Carcy B."/>
            <person name="Delbecq S."/>
            <person name="Frutos R."/>
            <person name="Silva J.C."/>
            <person name="Sutton R."/>
            <person name="Krause P.J."/>
            <person name="Mamoun C.B."/>
        </authorList>
    </citation>
    <scope>NUCLEOTIDE SEQUENCE [LARGE SCALE GENOMIC DNA]</scope>
    <source>
        <strain evidence="1 2">RI</strain>
    </source>
</reference>
<dbReference type="RefSeq" id="XP_021337456.1">
    <property type="nucleotide sequence ID" value="XM_021482862.1"/>
</dbReference>
<evidence type="ECO:0000313" key="1">
    <source>
        <dbReference type="EMBL" id="SIO73354.1"/>
    </source>
</evidence>
<organism evidence="1 2">
    <name type="scientific">Babesia microti (strain RI)</name>
    <dbReference type="NCBI Taxonomy" id="1133968"/>
    <lineage>
        <taxon>Eukaryota</taxon>
        <taxon>Sar</taxon>
        <taxon>Alveolata</taxon>
        <taxon>Apicomplexa</taxon>
        <taxon>Aconoidasida</taxon>
        <taxon>Piroplasmida</taxon>
        <taxon>Babesiidae</taxon>
        <taxon>Babesia</taxon>
    </lineage>
</organism>
<keyword evidence="2" id="KW-1185">Reference proteome</keyword>
<dbReference type="GeneID" id="24423497"/>
<dbReference type="PRINTS" id="PR00150">
    <property type="entry name" value="PEPCARBXLASE"/>
</dbReference>
<dbReference type="GO" id="GO:0015977">
    <property type="term" value="P:carbon fixation"/>
    <property type="evidence" value="ECO:0007669"/>
    <property type="project" value="InterPro"/>
</dbReference>
<proteinExistence type="predicted"/>
<dbReference type="EMBL" id="FO082871">
    <property type="protein sequence ID" value="SIO73354.1"/>
    <property type="molecule type" value="Genomic_DNA"/>
</dbReference>
<dbReference type="KEGG" id="bmic:BMR1_01G02125"/>
<reference evidence="1 2" key="1">
    <citation type="journal article" date="2012" name="Nucleic Acids Res.">
        <title>Sequencing of the smallest Apicomplexan genome from the human pathogen Babesia microti.</title>
        <authorList>
            <person name="Cornillot E."/>
            <person name="Hadj-Kaddour K."/>
            <person name="Dassouli A."/>
            <person name="Noel B."/>
            <person name="Ranwez V."/>
            <person name="Vacherie B."/>
            <person name="Augagneur Y."/>
            <person name="Bres V."/>
            <person name="Duclos A."/>
            <person name="Randazzo S."/>
            <person name="Carcy B."/>
            <person name="Debierre-Grockiego F."/>
            <person name="Delbecq S."/>
            <person name="Moubri-Menage K."/>
            <person name="Shams-Eldin H."/>
            <person name="Usmani-Brown S."/>
            <person name="Bringaud F."/>
            <person name="Wincker P."/>
            <person name="Vivares C.P."/>
            <person name="Schwarz R.T."/>
            <person name="Schetters T.P."/>
            <person name="Krause P.J."/>
            <person name="Gorenflot A."/>
            <person name="Berry V."/>
            <person name="Barbe V."/>
            <person name="Ben Mamoun C."/>
        </authorList>
    </citation>
    <scope>NUCLEOTIDE SEQUENCE [LARGE SCALE GENOMIC DNA]</scope>
    <source>
        <strain evidence="1 2">RI</strain>
    </source>
</reference>